<dbReference type="EMBL" id="MU005621">
    <property type="protein sequence ID" value="KAF2677523.1"/>
    <property type="molecule type" value="Genomic_DNA"/>
</dbReference>
<evidence type="ECO:0000313" key="2">
    <source>
        <dbReference type="Proteomes" id="UP000799291"/>
    </source>
</evidence>
<reference evidence="1" key="1">
    <citation type="journal article" date="2020" name="Stud. Mycol.">
        <title>101 Dothideomycetes genomes: a test case for predicting lifestyles and emergence of pathogens.</title>
        <authorList>
            <person name="Haridas S."/>
            <person name="Albert R."/>
            <person name="Binder M."/>
            <person name="Bloem J."/>
            <person name="Labutti K."/>
            <person name="Salamov A."/>
            <person name="Andreopoulos B."/>
            <person name="Baker S."/>
            <person name="Barry K."/>
            <person name="Bills G."/>
            <person name="Bluhm B."/>
            <person name="Cannon C."/>
            <person name="Castanera R."/>
            <person name="Culley D."/>
            <person name="Daum C."/>
            <person name="Ezra D."/>
            <person name="Gonzalez J."/>
            <person name="Henrissat B."/>
            <person name="Kuo A."/>
            <person name="Liang C."/>
            <person name="Lipzen A."/>
            <person name="Lutzoni F."/>
            <person name="Magnuson J."/>
            <person name="Mondo S."/>
            <person name="Nolan M."/>
            <person name="Ohm R."/>
            <person name="Pangilinan J."/>
            <person name="Park H.-J."/>
            <person name="Ramirez L."/>
            <person name="Alfaro M."/>
            <person name="Sun H."/>
            <person name="Tritt A."/>
            <person name="Yoshinaga Y."/>
            <person name="Zwiers L.-H."/>
            <person name="Turgeon B."/>
            <person name="Goodwin S."/>
            <person name="Spatafora J."/>
            <person name="Crous P."/>
            <person name="Grigoriev I."/>
        </authorList>
    </citation>
    <scope>NUCLEOTIDE SEQUENCE</scope>
    <source>
        <strain evidence="1">CBS 122367</strain>
    </source>
</reference>
<sequence>MHVLRYPGYGRGSFAPRRGRGGSQHGFTKRNEVTLDLVKHPLGELLTSFSNSDLQPKLSTLTDAASIKDCQYVASYNWVDADTPTIMVPGKPPLWSPLQQPRRLEEDSGLYFRDPNAARYPSYPTEPAVLALLEINPVFPTGEVDVFGCGSTMGNLLRFVRSVDKSFRFNVEAIGNTVFFVRKENDPRETIDGIRGYGHTFPEAYTTWETEVKRSESHQRLVQYDFGGFKCVVRFECDGYLPEKSNDKKGDSTKKGAQTGLDDLLEAFNNTAIKKGTPKLDGPLTVQSGGSPPPHHTIFDLKTRSGRFKKDIDMTDIYPALWLKQFPNFVVAYHDGAGTFHDIRVQDVKKDVQDWEKGNDAAIQRLAILIKKIVELARQDGKGLLEVYSPGVNRLEVRRQHGEGSHALPLELRVRWENGGDGGGPIVAIGDLSGSEGEYEDFSLADPHDSFSYDDSDDEIQDFTACSADSCGYCGKCTY</sequence>
<dbReference type="PANTHER" id="PTHR35179:SF2">
    <property type="entry name" value="START DOMAIN-CONTAINING PROTEIN"/>
    <property type="match status" value="1"/>
</dbReference>
<evidence type="ECO:0008006" key="3">
    <source>
        <dbReference type="Google" id="ProtNLM"/>
    </source>
</evidence>
<evidence type="ECO:0000313" key="1">
    <source>
        <dbReference type="EMBL" id="KAF2677523.1"/>
    </source>
</evidence>
<dbReference type="AlphaFoldDB" id="A0A6G1IHR6"/>
<keyword evidence="2" id="KW-1185">Reference proteome</keyword>
<dbReference type="OrthoDB" id="5393654at2759"/>
<dbReference type="Proteomes" id="UP000799291">
    <property type="component" value="Unassembled WGS sequence"/>
</dbReference>
<accession>A0A6G1IHR6</accession>
<organism evidence="1 2">
    <name type="scientific">Lentithecium fluviatile CBS 122367</name>
    <dbReference type="NCBI Taxonomy" id="1168545"/>
    <lineage>
        <taxon>Eukaryota</taxon>
        <taxon>Fungi</taxon>
        <taxon>Dikarya</taxon>
        <taxon>Ascomycota</taxon>
        <taxon>Pezizomycotina</taxon>
        <taxon>Dothideomycetes</taxon>
        <taxon>Pleosporomycetidae</taxon>
        <taxon>Pleosporales</taxon>
        <taxon>Massarineae</taxon>
        <taxon>Lentitheciaceae</taxon>
        <taxon>Lentithecium</taxon>
    </lineage>
</organism>
<dbReference type="PANTHER" id="PTHR35179">
    <property type="entry name" value="PROTEIN CBG02620"/>
    <property type="match status" value="1"/>
</dbReference>
<proteinExistence type="predicted"/>
<protein>
    <recommendedName>
        <fullName evidence="3">Geranylgeranyl pyrophosphate synthetase</fullName>
    </recommendedName>
</protein>
<name>A0A6G1IHR6_9PLEO</name>
<gene>
    <name evidence="1" type="ORF">K458DRAFT_446863</name>
</gene>